<feature type="compositionally biased region" description="Low complexity" evidence="1">
    <location>
        <begin position="128"/>
        <end position="152"/>
    </location>
</feature>
<name>A0AAV5UJZ9_9BILA</name>
<feature type="compositionally biased region" description="Basic and acidic residues" evidence="1">
    <location>
        <begin position="510"/>
        <end position="535"/>
    </location>
</feature>
<evidence type="ECO:0000313" key="2">
    <source>
        <dbReference type="EMBL" id="GMT07391.1"/>
    </source>
</evidence>
<evidence type="ECO:0000313" key="3">
    <source>
        <dbReference type="Proteomes" id="UP001432027"/>
    </source>
</evidence>
<feature type="region of interest" description="Disordered" evidence="1">
    <location>
        <begin position="422"/>
        <end position="590"/>
    </location>
</feature>
<dbReference type="EMBL" id="BTSX01000006">
    <property type="protein sequence ID" value="GMT07391.1"/>
    <property type="molecule type" value="Genomic_DNA"/>
</dbReference>
<dbReference type="Proteomes" id="UP001432027">
    <property type="component" value="Unassembled WGS sequence"/>
</dbReference>
<feature type="region of interest" description="Disordered" evidence="1">
    <location>
        <begin position="1"/>
        <end position="217"/>
    </location>
</feature>
<feature type="region of interest" description="Disordered" evidence="1">
    <location>
        <begin position="235"/>
        <end position="394"/>
    </location>
</feature>
<feature type="compositionally biased region" description="Polar residues" evidence="1">
    <location>
        <begin position="57"/>
        <end position="67"/>
    </location>
</feature>
<feature type="compositionally biased region" description="Polar residues" evidence="1">
    <location>
        <begin position="1"/>
        <end position="10"/>
    </location>
</feature>
<feature type="compositionally biased region" description="Low complexity" evidence="1">
    <location>
        <begin position="276"/>
        <end position="297"/>
    </location>
</feature>
<gene>
    <name evidence="2" type="ORF">PENTCL1PPCAC_29565</name>
</gene>
<sequence>QSAKPASSDSGVVADSKRRQSIIISESVVSRKSQTTLSPPESIAEKRVKKTKKSSSAAVENGTSQTNKEGEKSVEKKPKAAGSVVATRLAQISRTESSPLKMPVIHIQPPTPATNVTSDKKKMERSASPLTIKIPSPSSSSLASPLSNAPTSGISSPSTETLQIEEKKRVQEDEKPTKRRVWKQEKYSANEASESRRSTEVISVPKNQLPPSVETERAAAVKKRALASPLAERIARMENMAKERQKEQEKRGRLKIDRESSSSSSFKKEPSPAPPSKISIVTEKAATTTKTTTITTKNKTEEKEAGSTVTTGKNKIEVRDKSEKETQAVKVHQMEVKEEKSLSEETPKKSVNKTVVKKTSTSTTTEKEKKIRGRSESIESSVSTVAKSDRSEVEFSAKHVANGSTVTDGEVKLGLETKRKVRMEKNEEGKHRVEASEKDVASLQVRDKETKKKVKKTTLTTMVADDRREEKSTSSESTPVKKNTKPKVPKEKEISPPIYEYPAGLAGDIQKLKDARAKAKKREEDMQNRHVRFADETASAPQPEPQVTRSTKLELTSEEERGGDDRAKTRRKSSFFEVTEEEKDKLESMKEDFSFANLRQRLQKQLSKKGSDDSDEEPPIEPKKEVIVCPSTNSLLKKWKNIEQSNC</sequence>
<protein>
    <submittedName>
        <fullName evidence="2">Uncharacterized protein</fullName>
    </submittedName>
</protein>
<feature type="compositionally biased region" description="Basic and acidic residues" evidence="1">
    <location>
        <begin position="235"/>
        <end position="270"/>
    </location>
</feature>
<feature type="compositionally biased region" description="Polar residues" evidence="1">
    <location>
        <begin position="545"/>
        <end position="554"/>
    </location>
</feature>
<feature type="compositionally biased region" description="Basic and acidic residues" evidence="1">
    <location>
        <begin position="464"/>
        <end position="473"/>
    </location>
</feature>
<accession>A0AAV5UJZ9</accession>
<evidence type="ECO:0000256" key="1">
    <source>
        <dbReference type="SAM" id="MobiDB-lite"/>
    </source>
</evidence>
<feature type="compositionally biased region" description="Low complexity" evidence="1">
    <location>
        <begin position="352"/>
        <end position="364"/>
    </location>
</feature>
<organism evidence="2 3">
    <name type="scientific">Pristionchus entomophagus</name>
    <dbReference type="NCBI Taxonomy" id="358040"/>
    <lineage>
        <taxon>Eukaryota</taxon>
        <taxon>Metazoa</taxon>
        <taxon>Ecdysozoa</taxon>
        <taxon>Nematoda</taxon>
        <taxon>Chromadorea</taxon>
        <taxon>Rhabditida</taxon>
        <taxon>Rhabditina</taxon>
        <taxon>Diplogasteromorpha</taxon>
        <taxon>Diplogasteroidea</taxon>
        <taxon>Neodiplogasteridae</taxon>
        <taxon>Pristionchus</taxon>
    </lineage>
</organism>
<feature type="compositionally biased region" description="Polar residues" evidence="1">
    <location>
        <begin position="22"/>
        <end position="39"/>
    </location>
</feature>
<reference evidence="2" key="1">
    <citation type="submission" date="2023-10" db="EMBL/GenBank/DDBJ databases">
        <title>Genome assembly of Pristionchus species.</title>
        <authorList>
            <person name="Yoshida K."/>
            <person name="Sommer R.J."/>
        </authorList>
    </citation>
    <scope>NUCLEOTIDE SEQUENCE</scope>
    <source>
        <strain evidence="2">RS0144</strain>
    </source>
</reference>
<feature type="compositionally biased region" description="Basic and acidic residues" evidence="1">
    <location>
        <begin position="558"/>
        <end position="567"/>
    </location>
</feature>
<feature type="compositionally biased region" description="Basic and acidic residues" evidence="1">
    <location>
        <begin position="68"/>
        <end position="78"/>
    </location>
</feature>
<feature type="compositionally biased region" description="Basic and acidic residues" evidence="1">
    <location>
        <begin position="422"/>
        <end position="450"/>
    </location>
</feature>
<feature type="compositionally biased region" description="Basic and acidic residues" evidence="1">
    <location>
        <begin position="314"/>
        <end position="348"/>
    </location>
</feature>
<feature type="region of interest" description="Disordered" evidence="1">
    <location>
        <begin position="603"/>
        <end position="626"/>
    </location>
</feature>
<comment type="caution">
    <text evidence="2">The sequence shown here is derived from an EMBL/GenBank/DDBJ whole genome shotgun (WGS) entry which is preliminary data.</text>
</comment>
<dbReference type="AlphaFoldDB" id="A0AAV5UJZ9"/>
<proteinExistence type="predicted"/>
<feature type="compositionally biased region" description="Basic and acidic residues" evidence="1">
    <location>
        <begin position="365"/>
        <end position="377"/>
    </location>
</feature>
<feature type="non-terminal residue" evidence="2">
    <location>
        <position position="1"/>
    </location>
</feature>
<feature type="compositionally biased region" description="Basic and acidic residues" evidence="1">
    <location>
        <begin position="164"/>
        <end position="199"/>
    </location>
</feature>
<keyword evidence="3" id="KW-1185">Reference proteome</keyword>
<feature type="compositionally biased region" description="Polar residues" evidence="1">
    <location>
        <begin position="153"/>
        <end position="162"/>
    </location>
</feature>